<name>A0AAD4MM84_9BILA</name>
<comment type="caution">
    <text evidence="1">The sequence shown here is derived from an EMBL/GenBank/DDBJ whole genome shotgun (WGS) entry which is preliminary data.</text>
</comment>
<dbReference type="AlphaFoldDB" id="A0AAD4MM84"/>
<protein>
    <submittedName>
        <fullName evidence="1">Uncharacterized protein</fullName>
    </submittedName>
</protein>
<keyword evidence="2" id="KW-1185">Reference proteome</keyword>
<dbReference type="EMBL" id="JAKKPZ010000199">
    <property type="protein sequence ID" value="KAI1698916.1"/>
    <property type="molecule type" value="Genomic_DNA"/>
</dbReference>
<sequence length="310" mass="36640">MSNSKPLPPFTFDLLCYLNRDQLERFTIASRLLKNLIDRYFSSKPYRIFDNLHIRGGTYALVHDVVHVQPFLAIQKCDMNSPWKKSWRGFLYYPFAEMRPYLSPNVRIKFTWIYIAGDSMYSPEHIEEMESIAYLWRDGEIRIVNDSGFGFRFGAEDFRPILNSPTILKCQRLFLYNALFPFKDHSVLYSVKVIYLRYDTYIHDKHDIDLWQQYWQQFLEQPGVKPVVAFDDLSLRKIDSLLKRLFKTFSSAVSPNPFKIVFSQMGGTLPEFRETNNASSEIFELKEGLPAEIQNQHFLRSNYTLERSNV</sequence>
<evidence type="ECO:0000313" key="2">
    <source>
        <dbReference type="Proteomes" id="UP001201812"/>
    </source>
</evidence>
<evidence type="ECO:0000313" key="1">
    <source>
        <dbReference type="EMBL" id="KAI1698916.1"/>
    </source>
</evidence>
<accession>A0AAD4MM84</accession>
<reference evidence="1" key="1">
    <citation type="submission" date="2022-01" db="EMBL/GenBank/DDBJ databases">
        <title>Genome Sequence Resource for Two Populations of Ditylenchus destructor, the Migratory Endoparasitic Phytonematode.</title>
        <authorList>
            <person name="Zhang H."/>
            <person name="Lin R."/>
            <person name="Xie B."/>
        </authorList>
    </citation>
    <scope>NUCLEOTIDE SEQUENCE</scope>
    <source>
        <strain evidence="1">BazhouSP</strain>
    </source>
</reference>
<dbReference type="Proteomes" id="UP001201812">
    <property type="component" value="Unassembled WGS sequence"/>
</dbReference>
<organism evidence="1 2">
    <name type="scientific">Ditylenchus destructor</name>
    <dbReference type="NCBI Taxonomy" id="166010"/>
    <lineage>
        <taxon>Eukaryota</taxon>
        <taxon>Metazoa</taxon>
        <taxon>Ecdysozoa</taxon>
        <taxon>Nematoda</taxon>
        <taxon>Chromadorea</taxon>
        <taxon>Rhabditida</taxon>
        <taxon>Tylenchina</taxon>
        <taxon>Tylenchomorpha</taxon>
        <taxon>Sphaerularioidea</taxon>
        <taxon>Anguinidae</taxon>
        <taxon>Anguininae</taxon>
        <taxon>Ditylenchus</taxon>
    </lineage>
</organism>
<gene>
    <name evidence="1" type="ORF">DdX_17637</name>
</gene>
<proteinExistence type="predicted"/>